<evidence type="ECO:0000256" key="2">
    <source>
        <dbReference type="ARBA" id="ARBA00022729"/>
    </source>
</evidence>
<evidence type="ECO:0000256" key="8">
    <source>
        <dbReference type="SAM" id="Phobius"/>
    </source>
</evidence>
<evidence type="ECO:0000256" key="4">
    <source>
        <dbReference type="ARBA" id="ARBA00023157"/>
    </source>
</evidence>
<dbReference type="InterPro" id="IPR036383">
    <property type="entry name" value="TSP1_rpt_sf"/>
</dbReference>
<dbReference type="PROSITE" id="PS01186">
    <property type="entry name" value="EGF_2"/>
    <property type="match status" value="1"/>
</dbReference>
<feature type="region of interest" description="Disordered" evidence="7">
    <location>
        <begin position="226"/>
        <end position="260"/>
    </location>
</feature>
<feature type="disulfide bond" evidence="6">
    <location>
        <begin position="164"/>
        <end position="174"/>
    </location>
</feature>
<feature type="chain" id="PRO_5026699668" description="EGF-like domain-containing protein" evidence="9">
    <location>
        <begin position="22"/>
        <end position="260"/>
    </location>
</feature>
<dbReference type="PANTHER" id="PTHR45836">
    <property type="entry name" value="SLIT HOMOLOG"/>
    <property type="match status" value="1"/>
</dbReference>
<keyword evidence="3" id="KW-0677">Repeat</keyword>
<dbReference type="SUPFAM" id="SSF82895">
    <property type="entry name" value="TSP-1 type 1 repeat"/>
    <property type="match status" value="1"/>
</dbReference>
<evidence type="ECO:0000256" key="7">
    <source>
        <dbReference type="SAM" id="MobiDB-lite"/>
    </source>
</evidence>
<dbReference type="SUPFAM" id="SSF57196">
    <property type="entry name" value="EGF/Laminin"/>
    <property type="match status" value="2"/>
</dbReference>
<comment type="caution">
    <text evidence="6">Lacks conserved residue(s) required for the propagation of feature annotation.</text>
</comment>
<dbReference type="PROSITE" id="PS01187">
    <property type="entry name" value="EGF_CA"/>
    <property type="match status" value="1"/>
</dbReference>
<dbReference type="InterPro" id="IPR000884">
    <property type="entry name" value="TSP1_rpt"/>
</dbReference>
<dbReference type="InterPro" id="IPR018097">
    <property type="entry name" value="EGF_Ca-bd_CS"/>
</dbReference>
<evidence type="ECO:0000256" key="9">
    <source>
        <dbReference type="SAM" id="SignalP"/>
    </source>
</evidence>
<dbReference type="InterPro" id="IPR000152">
    <property type="entry name" value="EGF-type_Asp/Asn_hydroxyl_site"/>
</dbReference>
<evidence type="ECO:0000256" key="3">
    <source>
        <dbReference type="ARBA" id="ARBA00022737"/>
    </source>
</evidence>
<sequence length="260" mass="29011">MKSYMQLGCLFFIVFFELGSACVQFCDVRDWGAWQPCNATCGSGVQIREKNICCDNARYPTLKQCLISCSIPFSFWQANATEQKVCGKCQQGGTFNASHHRCDCPLGYEGSCCDALVIRKRHASARCIGKPCQNGTCIPIHGRFSCLCFAGYEGEKCDIDTDDCLKQPCLFGKCSDKINDFQCDCMVFFEGKICNKLKPWAIAILALTALALLLMCCCFCCMMGKDESDNENEKERRKRKFKPTSPRIGPTEEPKPQASA</sequence>
<dbReference type="PROSITE" id="PS00010">
    <property type="entry name" value="ASX_HYDROXYL"/>
    <property type="match status" value="1"/>
</dbReference>
<feature type="domain" description="EGF-like" evidence="10">
    <location>
        <begin position="123"/>
        <end position="158"/>
    </location>
</feature>
<dbReference type="InterPro" id="IPR051355">
    <property type="entry name" value="Notch/Slit_guidance"/>
</dbReference>
<feature type="domain" description="EGF-like" evidence="10">
    <location>
        <begin position="160"/>
        <end position="195"/>
    </location>
</feature>
<keyword evidence="5" id="KW-0325">Glycoprotein</keyword>
<keyword evidence="4 6" id="KW-1015">Disulfide bond</keyword>
<keyword evidence="8" id="KW-1133">Transmembrane helix</keyword>
<dbReference type="PROSITE" id="PS50026">
    <property type="entry name" value="EGF_3"/>
    <property type="match status" value="2"/>
</dbReference>
<evidence type="ECO:0000259" key="10">
    <source>
        <dbReference type="PROSITE" id="PS50026"/>
    </source>
</evidence>
<keyword evidence="2 9" id="KW-0732">Signal</keyword>
<protein>
    <recommendedName>
        <fullName evidence="10">EGF-like domain-containing protein</fullName>
    </recommendedName>
</protein>
<keyword evidence="1 6" id="KW-0245">EGF-like domain</keyword>
<dbReference type="PROSITE" id="PS50092">
    <property type="entry name" value="TSP1"/>
    <property type="match status" value="1"/>
</dbReference>
<dbReference type="AlphaFoldDB" id="A0A6J8CR52"/>
<dbReference type="GO" id="GO:0007411">
    <property type="term" value="P:axon guidance"/>
    <property type="evidence" value="ECO:0007669"/>
    <property type="project" value="TreeGrafter"/>
</dbReference>
<dbReference type="Proteomes" id="UP000507470">
    <property type="component" value="Unassembled WGS sequence"/>
</dbReference>
<keyword evidence="12" id="KW-1185">Reference proteome</keyword>
<feature type="disulfide bond" evidence="6">
    <location>
        <begin position="127"/>
        <end position="137"/>
    </location>
</feature>
<dbReference type="GO" id="GO:0005509">
    <property type="term" value="F:calcium ion binding"/>
    <property type="evidence" value="ECO:0007669"/>
    <property type="project" value="InterPro"/>
</dbReference>
<evidence type="ECO:0000256" key="5">
    <source>
        <dbReference type="ARBA" id="ARBA00023180"/>
    </source>
</evidence>
<dbReference type="EMBL" id="CACVKT020005969">
    <property type="protein sequence ID" value="CAC5398953.1"/>
    <property type="molecule type" value="Genomic_DNA"/>
</dbReference>
<dbReference type="OrthoDB" id="6116635at2759"/>
<dbReference type="GO" id="GO:0007219">
    <property type="term" value="P:Notch signaling pathway"/>
    <property type="evidence" value="ECO:0007669"/>
    <property type="project" value="TreeGrafter"/>
</dbReference>
<dbReference type="GO" id="GO:0009986">
    <property type="term" value="C:cell surface"/>
    <property type="evidence" value="ECO:0007669"/>
    <property type="project" value="TreeGrafter"/>
</dbReference>
<dbReference type="Gene3D" id="2.10.25.10">
    <property type="entry name" value="Laminin"/>
    <property type="match status" value="2"/>
</dbReference>
<feature type="compositionally biased region" description="Basic and acidic residues" evidence="7">
    <location>
        <begin position="250"/>
        <end position="260"/>
    </location>
</feature>
<gene>
    <name evidence="11" type="ORF">MCOR_33268</name>
</gene>
<proteinExistence type="predicted"/>
<dbReference type="InterPro" id="IPR001881">
    <property type="entry name" value="EGF-like_Ca-bd_dom"/>
</dbReference>
<dbReference type="FunFam" id="2.10.25.10:FF:000472">
    <property type="entry name" value="Uncharacterized protein, isoform A"/>
    <property type="match status" value="1"/>
</dbReference>
<dbReference type="InterPro" id="IPR000742">
    <property type="entry name" value="EGF"/>
</dbReference>
<feature type="disulfide bond" evidence="6">
    <location>
        <begin position="148"/>
        <end position="157"/>
    </location>
</feature>
<feature type="transmembrane region" description="Helical" evidence="8">
    <location>
        <begin position="200"/>
        <end position="224"/>
    </location>
</feature>
<dbReference type="GO" id="GO:0005886">
    <property type="term" value="C:plasma membrane"/>
    <property type="evidence" value="ECO:0007669"/>
    <property type="project" value="TreeGrafter"/>
</dbReference>
<dbReference type="SMART" id="SM00181">
    <property type="entry name" value="EGF"/>
    <property type="match status" value="3"/>
</dbReference>
<organism evidence="11 12">
    <name type="scientific">Mytilus coruscus</name>
    <name type="common">Sea mussel</name>
    <dbReference type="NCBI Taxonomy" id="42192"/>
    <lineage>
        <taxon>Eukaryota</taxon>
        <taxon>Metazoa</taxon>
        <taxon>Spiralia</taxon>
        <taxon>Lophotrochozoa</taxon>
        <taxon>Mollusca</taxon>
        <taxon>Bivalvia</taxon>
        <taxon>Autobranchia</taxon>
        <taxon>Pteriomorphia</taxon>
        <taxon>Mytilida</taxon>
        <taxon>Mytiloidea</taxon>
        <taxon>Mytilidae</taxon>
        <taxon>Mytilinae</taxon>
        <taxon>Mytilus</taxon>
    </lineage>
</organism>
<evidence type="ECO:0000313" key="12">
    <source>
        <dbReference type="Proteomes" id="UP000507470"/>
    </source>
</evidence>
<keyword evidence="8" id="KW-0472">Membrane</keyword>
<dbReference type="GO" id="GO:0043235">
    <property type="term" value="C:receptor complex"/>
    <property type="evidence" value="ECO:0007669"/>
    <property type="project" value="TreeGrafter"/>
</dbReference>
<accession>A0A6J8CR52</accession>
<feature type="compositionally biased region" description="Basic and acidic residues" evidence="7">
    <location>
        <begin position="226"/>
        <end position="235"/>
    </location>
</feature>
<dbReference type="CDD" id="cd00054">
    <property type="entry name" value="EGF_CA"/>
    <property type="match status" value="1"/>
</dbReference>
<dbReference type="PANTHER" id="PTHR45836:SF23">
    <property type="entry name" value="NEUROGENIC LOCUS NOTCH HOMOLOG PROTEIN 1"/>
    <property type="match status" value="1"/>
</dbReference>
<evidence type="ECO:0000256" key="6">
    <source>
        <dbReference type="PROSITE-ProRule" id="PRU00076"/>
    </source>
</evidence>
<dbReference type="SMART" id="SM00209">
    <property type="entry name" value="TSP1"/>
    <property type="match status" value="1"/>
</dbReference>
<reference evidence="11 12" key="1">
    <citation type="submission" date="2020-06" db="EMBL/GenBank/DDBJ databases">
        <authorList>
            <person name="Li R."/>
            <person name="Bekaert M."/>
        </authorList>
    </citation>
    <scope>NUCLEOTIDE SEQUENCE [LARGE SCALE GENOMIC DNA]</scope>
    <source>
        <strain evidence="12">wild</strain>
    </source>
</reference>
<dbReference type="PROSITE" id="PS00022">
    <property type="entry name" value="EGF_1"/>
    <property type="match status" value="2"/>
</dbReference>
<dbReference type="SMART" id="SM00179">
    <property type="entry name" value="EGF_CA"/>
    <property type="match status" value="2"/>
</dbReference>
<name>A0A6J8CR52_MYTCO</name>
<evidence type="ECO:0000313" key="11">
    <source>
        <dbReference type="EMBL" id="CAC5398953.1"/>
    </source>
</evidence>
<dbReference type="Pfam" id="PF00090">
    <property type="entry name" value="TSP_1"/>
    <property type="match status" value="1"/>
</dbReference>
<evidence type="ECO:0000256" key="1">
    <source>
        <dbReference type="ARBA" id="ARBA00022536"/>
    </source>
</evidence>
<keyword evidence="8" id="KW-0812">Transmembrane</keyword>
<feature type="disulfide bond" evidence="6">
    <location>
        <begin position="185"/>
        <end position="194"/>
    </location>
</feature>
<feature type="signal peptide" evidence="9">
    <location>
        <begin position="1"/>
        <end position="21"/>
    </location>
</feature>